<dbReference type="OrthoDB" id="9155749at2"/>
<evidence type="ECO:0000256" key="8">
    <source>
        <dbReference type="SAM" id="Phobius"/>
    </source>
</evidence>
<feature type="transmembrane region" description="Helical" evidence="8">
    <location>
        <begin position="426"/>
        <end position="444"/>
    </location>
</feature>
<feature type="transmembrane region" description="Helical" evidence="8">
    <location>
        <begin position="557"/>
        <end position="576"/>
    </location>
</feature>
<keyword evidence="5 8" id="KW-0812">Transmembrane</keyword>
<keyword evidence="11" id="KW-1185">Reference proteome</keyword>
<evidence type="ECO:0000256" key="3">
    <source>
        <dbReference type="ARBA" id="ARBA00022448"/>
    </source>
</evidence>
<reference evidence="10 11" key="1">
    <citation type="journal article" date="2009" name="Stand. Genomic Sci.">
        <title>Complete genome sequence of Leptotrichia buccalis type strain (C-1013-b).</title>
        <authorList>
            <person name="Ivanova N."/>
            <person name="Gronow S."/>
            <person name="Lapidus A."/>
            <person name="Copeland A."/>
            <person name="Glavina Del Rio T."/>
            <person name="Nolan M."/>
            <person name="Lucas S."/>
            <person name="Chen F."/>
            <person name="Tice H."/>
            <person name="Cheng J.F."/>
            <person name="Saunders E."/>
            <person name="Bruce D."/>
            <person name="Goodwin L."/>
            <person name="Brettin T."/>
            <person name="Detter J.C."/>
            <person name="Han C."/>
            <person name="Pitluck S."/>
            <person name="Mikhailova N."/>
            <person name="Pati A."/>
            <person name="Mavrommatis K."/>
            <person name="Chen A."/>
            <person name="Palaniappan K."/>
            <person name="Land M."/>
            <person name="Hauser L."/>
            <person name="Chang Y.J."/>
            <person name="Jeffries C.D."/>
            <person name="Chain P."/>
            <person name="Rohde C."/>
            <person name="Goker M."/>
            <person name="Bristow J."/>
            <person name="Eisen J.A."/>
            <person name="Markowitz V."/>
            <person name="Hugenholtz P."/>
            <person name="Kyrpides N.C."/>
            <person name="Klenk H.P."/>
        </authorList>
    </citation>
    <scope>NUCLEOTIDE SEQUENCE [LARGE SCALE GENOMIC DNA]</scope>
    <source>
        <strain evidence="11">ATCC 14201 / DSM 1135 / JCM 12969 / NCTC 10249 / C-1013-b</strain>
    </source>
</reference>
<dbReference type="NCBIfam" id="TIGR03802">
    <property type="entry name" value="Asp_Ala_antiprt"/>
    <property type="match status" value="1"/>
</dbReference>
<evidence type="ECO:0000256" key="5">
    <source>
        <dbReference type="ARBA" id="ARBA00022692"/>
    </source>
</evidence>
<dbReference type="PANTHER" id="PTHR30445:SF9">
    <property type="match status" value="1"/>
</dbReference>
<evidence type="ECO:0000256" key="7">
    <source>
        <dbReference type="ARBA" id="ARBA00023136"/>
    </source>
</evidence>
<comment type="similarity">
    <text evidence="2">Belongs to the AAE transporter (TC 2.A.81) family.</text>
</comment>
<keyword evidence="7 8" id="KW-0472">Membrane</keyword>
<feature type="transmembrane region" description="Helical" evidence="8">
    <location>
        <begin position="117"/>
        <end position="136"/>
    </location>
</feature>
<dbReference type="Gene3D" id="3.30.70.1450">
    <property type="entry name" value="Regulator of K+ conductance, C-terminal domain"/>
    <property type="match status" value="1"/>
</dbReference>
<dbReference type="eggNOG" id="COG2985">
    <property type="taxonomic scope" value="Bacteria"/>
</dbReference>
<evidence type="ECO:0000256" key="1">
    <source>
        <dbReference type="ARBA" id="ARBA00004651"/>
    </source>
</evidence>
<protein>
    <submittedName>
        <fullName evidence="10">YidE/YbjL duplication</fullName>
    </submittedName>
</protein>
<dbReference type="EMBL" id="CP001685">
    <property type="protein sequence ID" value="ACV38566.1"/>
    <property type="molecule type" value="Genomic_DNA"/>
</dbReference>
<name>C7N8T5_LEPBD</name>
<evidence type="ECO:0000256" key="6">
    <source>
        <dbReference type="ARBA" id="ARBA00022989"/>
    </source>
</evidence>
<dbReference type="RefSeq" id="WP_015768914.1">
    <property type="nucleotide sequence ID" value="NC_013192.1"/>
</dbReference>
<proteinExistence type="inferred from homology"/>
<comment type="subcellular location">
    <subcellularLocation>
        <location evidence="1">Cell membrane</location>
        <topology evidence="1">Multi-pass membrane protein</topology>
    </subcellularLocation>
</comment>
<dbReference type="eggNOG" id="COG0490">
    <property type="taxonomic scope" value="Bacteria"/>
</dbReference>
<feature type="transmembrane region" description="Helical" evidence="8">
    <location>
        <begin position="401"/>
        <end position="420"/>
    </location>
</feature>
<dbReference type="InterPro" id="IPR006512">
    <property type="entry name" value="YidE_YbjL"/>
</dbReference>
<keyword evidence="4" id="KW-1003">Cell membrane</keyword>
<dbReference type="AlphaFoldDB" id="C7N8T5"/>
<dbReference type="GO" id="GO:0006813">
    <property type="term" value="P:potassium ion transport"/>
    <property type="evidence" value="ECO:0007669"/>
    <property type="project" value="InterPro"/>
</dbReference>
<gene>
    <name evidence="10" type="ordered locus">Lebu_0658</name>
</gene>
<dbReference type="InterPro" id="IPR036721">
    <property type="entry name" value="RCK_C_sf"/>
</dbReference>
<evidence type="ECO:0000313" key="10">
    <source>
        <dbReference type="EMBL" id="ACV38566.1"/>
    </source>
</evidence>
<dbReference type="STRING" id="523794.Lebu_0658"/>
<feature type="transmembrane region" description="Helical" evidence="8">
    <location>
        <begin position="465"/>
        <end position="487"/>
    </location>
</feature>
<feature type="transmembrane region" description="Helical" evidence="8">
    <location>
        <begin position="89"/>
        <end position="110"/>
    </location>
</feature>
<sequence>MNIGLISHEVLETAQRITVTGFSDIAHYLIANPVISIFICLALGYFIGKVKIKSFTVGATVGTLLVGLLISLILKGAGTYEIDGTVKTIFFSLFIFTIGYEVGPSFFASLKRSGLKIIVLSIFFAVVAFAVSIVLFKTFNIGAGEAGGILAGSLTQSAIIGTADSTMKGMLSGTELKTAESQMAVAYALTYVFGTIGVVVFLRNGASKLIGANLTDTVKKKIEQTNFHESSSENTVVGNIKARAFCLEKGAELIGKTIGSIEEQYDDSLTIIQILRDGKQVNLAPDVQLLEKDTVMIIGLLDAVLNFEASGMKETNDSEALRLDVVKQEIVLTNNFSLDVIKNLSENGIVISERMRDNNILPEEEELKALDHLILVGPKAAISKAVKKLGYVKDTGTETDISFISIGLVVGLLIGAISFVVSKIPITLGSGGGALIGGLLFGYYQDRHSNYGLMPKATRWFCKSVGLNLFIAIVGLISGASFISALQSMGLKVLLIGILVTILPHIASVYFGRFVLKLDAVDIIGALCGAGTCTAALNGVVEEYDSSIFAIAYTPGYAMGNILLTVLGPLVVAICIH</sequence>
<feature type="transmembrane region" description="Helical" evidence="8">
    <location>
        <begin position="493"/>
        <end position="511"/>
    </location>
</feature>
<dbReference type="Proteomes" id="UP000001910">
    <property type="component" value="Chromosome"/>
</dbReference>
<feature type="transmembrane region" description="Helical" evidence="8">
    <location>
        <begin position="184"/>
        <end position="202"/>
    </location>
</feature>
<accession>C7N8T5</accession>
<feature type="domain" description="RCK C-terminal" evidence="9">
    <location>
        <begin position="230"/>
        <end position="313"/>
    </location>
</feature>
<dbReference type="Pfam" id="PF06826">
    <property type="entry name" value="Asp-Al_Ex"/>
    <property type="match status" value="2"/>
</dbReference>
<dbReference type="HOGENOM" id="CLU_035023_2_2_0"/>
<evidence type="ECO:0000313" key="11">
    <source>
        <dbReference type="Proteomes" id="UP000001910"/>
    </source>
</evidence>
<evidence type="ECO:0000256" key="2">
    <source>
        <dbReference type="ARBA" id="ARBA00009854"/>
    </source>
</evidence>
<feature type="transmembrane region" description="Helical" evidence="8">
    <location>
        <begin position="518"/>
        <end position="537"/>
    </location>
</feature>
<dbReference type="InterPro" id="IPR022457">
    <property type="entry name" value="Asp_Ala_antiprt"/>
</dbReference>
<organism evidence="10 11">
    <name type="scientific">Leptotrichia buccalis (strain ATCC 14201 / DSM 1135 / JCM 12969 / NCTC 10249 / C-1013-b)</name>
    <dbReference type="NCBI Taxonomy" id="523794"/>
    <lineage>
        <taxon>Bacteria</taxon>
        <taxon>Fusobacteriati</taxon>
        <taxon>Fusobacteriota</taxon>
        <taxon>Fusobacteriia</taxon>
        <taxon>Fusobacteriales</taxon>
        <taxon>Leptotrichiaceae</taxon>
        <taxon>Leptotrichia</taxon>
    </lineage>
</organism>
<keyword evidence="3" id="KW-0813">Transport</keyword>
<dbReference type="Pfam" id="PF02080">
    <property type="entry name" value="TrkA_C"/>
    <property type="match status" value="1"/>
</dbReference>
<dbReference type="GO" id="GO:0005886">
    <property type="term" value="C:plasma membrane"/>
    <property type="evidence" value="ECO:0007669"/>
    <property type="project" value="UniProtKB-SubCell"/>
</dbReference>
<dbReference type="KEGG" id="lba:Lebu_0658"/>
<dbReference type="InterPro" id="IPR006037">
    <property type="entry name" value="RCK_C"/>
</dbReference>
<dbReference type="GO" id="GO:0008324">
    <property type="term" value="F:monoatomic cation transmembrane transporter activity"/>
    <property type="evidence" value="ECO:0007669"/>
    <property type="project" value="InterPro"/>
</dbReference>
<dbReference type="PANTHER" id="PTHR30445">
    <property type="entry name" value="K(+)_H(+) ANTIPORTER SUBUNIT KHTT"/>
    <property type="match status" value="1"/>
</dbReference>
<evidence type="ECO:0000256" key="4">
    <source>
        <dbReference type="ARBA" id="ARBA00022475"/>
    </source>
</evidence>
<dbReference type="NCBIfam" id="TIGR01625">
    <property type="entry name" value="YidE_YbjL_dupl"/>
    <property type="match status" value="2"/>
</dbReference>
<feature type="transmembrane region" description="Helical" evidence="8">
    <location>
        <begin position="55"/>
        <end position="77"/>
    </location>
</feature>
<dbReference type="InterPro" id="IPR050144">
    <property type="entry name" value="AAE_transporter"/>
</dbReference>
<dbReference type="PROSITE" id="PS51202">
    <property type="entry name" value="RCK_C"/>
    <property type="match status" value="1"/>
</dbReference>
<keyword evidence="6 8" id="KW-1133">Transmembrane helix</keyword>
<dbReference type="SUPFAM" id="SSF116726">
    <property type="entry name" value="TrkA C-terminal domain-like"/>
    <property type="match status" value="1"/>
</dbReference>
<feature type="transmembrane region" description="Helical" evidence="8">
    <location>
        <begin position="25"/>
        <end position="48"/>
    </location>
</feature>
<evidence type="ECO:0000259" key="9">
    <source>
        <dbReference type="PROSITE" id="PS51202"/>
    </source>
</evidence>